<name>A0ABV4YQ83_9BACI</name>
<dbReference type="Pfam" id="PF10710">
    <property type="entry name" value="DUF2512"/>
    <property type="match status" value="1"/>
</dbReference>
<evidence type="ECO:0000313" key="2">
    <source>
        <dbReference type="EMBL" id="MFB3167010.1"/>
    </source>
</evidence>
<protein>
    <submittedName>
        <fullName evidence="2">YndM family protein</fullName>
    </submittedName>
</protein>
<accession>A0ABV4YQ83</accession>
<evidence type="ECO:0000256" key="1">
    <source>
        <dbReference type="SAM" id="Phobius"/>
    </source>
</evidence>
<keyword evidence="3" id="KW-1185">Reference proteome</keyword>
<dbReference type="Proteomes" id="UP001241748">
    <property type="component" value="Unassembled WGS sequence"/>
</dbReference>
<comment type="caution">
    <text evidence="2">The sequence shown here is derived from an EMBL/GenBank/DDBJ whole genome shotgun (WGS) entry which is preliminary data.</text>
</comment>
<gene>
    <name evidence="2" type="ORF">P5G62_007790</name>
</gene>
<organism evidence="2 3">
    <name type="scientific">Neobacillus driksii</name>
    <dbReference type="NCBI Taxonomy" id="3035913"/>
    <lineage>
        <taxon>Bacteria</taxon>
        <taxon>Bacillati</taxon>
        <taxon>Bacillota</taxon>
        <taxon>Bacilli</taxon>
        <taxon>Bacillales</taxon>
        <taxon>Bacillaceae</taxon>
        <taxon>Neobacillus</taxon>
    </lineage>
</organism>
<feature type="transmembrane region" description="Helical" evidence="1">
    <location>
        <begin position="59"/>
        <end position="75"/>
    </location>
</feature>
<sequence length="155" mass="17294">MKHVKAFAIKFVSSLVLLSLILGLLFDMAFSNIFLITLVLGVAAYLIGDLMILPRTNNTVATIADFGLAFLIIWFMSENLTYGDNHFSMSLIAALGVAIFEYMFHKYVANNVVKNQGGQKQQTGKLQYQTEASEELLAPVRQDVRSSNEENKKPQ</sequence>
<feature type="transmembrane region" description="Helical" evidence="1">
    <location>
        <begin position="7"/>
        <end position="26"/>
    </location>
</feature>
<reference evidence="2 3" key="1">
    <citation type="submission" date="2024-05" db="EMBL/GenBank/DDBJ databases">
        <authorList>
            <person name="Venkateswaran K."/>
        </authorList>
    </citation>
    <scope>NUCLEOTIDE SEQUENCE [LARGE SCALE GENOMIC DNA]</scope>
    <source>
        <strain evidence="2 3">179-C4-2-HS</strain>
    </source>
</reference>
<keyword evidence="1" id="KW-0812">Transmembrane</keyword>
<feature type="transmembrane region" description="Helical" evidence="1">
    <location>
        <begin position="32"/>
        <end position="52"/>
    </location>
</feature>
<proteinExistence type="predicted"/>
<feature type="transmembrane region" description="Helical" evidence="1">
    <location>
        <begin position="87"/>
        <end position="104"/>
    </location>
</feature>
<dbReference type="InterPro" id="IPR019649">
    <property type="entry name" value="DUF2512"/>
</dbReference>
<evidence type="ECO:0000313" key="3">
    <source>
        <dbReference type="Proteomes" id="UP001241748"/>
    </source>
</evidence>
<keyword evidence="1" id="KW-1133">Transmembrane helix</keyword>
<dbReference type="RefSeq" id="WP_306076693.1">
    <property type="nucleotide sequence ID" value="NZ_JAROBZ020000001.1"/>
</dbReference>
<dbReference type="EMBL" id="JAROBZ020000001">
    <property type="protein sequence ID" value="MFB3167010.1"/>
    <property type="molecule type" value="Genomic_DNA"/>
</dbReference>
<keyword evidence="1" id="KW-0472">Membrane</keyword>